<evidence type="ECO:0000256" key="5">
    <source>
        <dbReference type="ARBA" id="ARBA00023136"/>
    </source>
</evidence>
<evidence type="ECO:0000256" key="1">
    <source>
        <dbReference type="ARBA" id="ARBA00004651"/>
    </source>
</evidence>
<feature type="region of interest" description="Disordered" evidence="6">
    <location>
        <begin position="1"/>
        <end position="40"/>
    </location>
</feature>
<dbReference type="GO" id="GO:0005886">
    <property type="term" value="C:plasma membrane"/>
    <property type="evidence" value="ECO:0007669"/>
    <property type="project" value="UniProtKB-SubCell"/>
</dbReference>
<feature type="transmembrane region" description="Helical" evidence="7">
    <location>
        <begin position="211"/>
        <end position="234"/>
    </location>
</feature>
<feature type="transmembrane region" description="Helical" evidence="7">
    <location>
        <begin position="246"/>
        <end position="269"/>
    </location>
</feature>
<evidence type="ECO:0000256" key="6">
    <source>
        <dbReference type="SAM" id="MobiDB-lite"/>
    </source>
</evidence>
<feature type="transmembrane region" description="Helical" evidence="7">
    <location>
        <begin position="170"/>
        <end position="191"/>
    </location>
</feature>
<dbReference type="AlphaFoldDB" id="A0A6J4MXM4"/>
<feature type="transmembrane region" description="Helical" evidence="7">
    <location>
        <begin position="61"/>
        <end position="87"/>
    </location>
</feature>
<dbReference type="PANTHER" id="PTHR30213">
    <property type="entry name" value="INNER MEMBRANE PROTEIN YHJD"/>
    <property type="match status" value="1"/>
</dbReference>
<proteinExistence type="predicted"/>
<accession>A0A6J4MXM4</accession>
<evidence type="ECO:0000256" key="3">
    <source>
        <dbReference type="ARBA" id="ARBA00022692"/>
    </source>
</evidence>
<gene>
    <name evidence="8" type="ORF">AVDCRST_MAG32-779</name>
</gene>
<keyword evidence="5 7" id="KW-0472">Membrane</keyword>
<feature type="compositionally biased region" description="Basic and acidic residues" evidence="6">
    <location>
        <begin position="331"/>
        <end position="350"/>
    </location>
</feature>
<keyword evidence="4 7" id="KW-1133">Transmembrane helix</keyword>
<dbReference type="PANTHER" id="PTHR30213:SF0">
    <property type="entry name" value="UPF0761 MEMBRANE PROTEIN YIHY"/>
    <property type="match status" value="1"/>
</dbReference>
<protein>
    <submittedName>
        <fullName evidence="8">Ribonuclease BN</fullName>
    </submittedName>
</protein>
<sequence length="415" mass="44558">MNPPGDVTEQEHAAAEAKQRQQTGSREEQKPDSPTDLTKPSWKYTARKTFREFLDDECTDLAAALTYYAVLALFPAMIAILSLVGLAGQGPETVQTLISILKQVGAGEIANVLEEPLGDLAKSQNVGFGLAIGLAGALWSASGYVNAFGRGMNRIYEIEEGRPFLKLRPMMLLVTLVTVVLTALVALGLALTGPPVEAVGRAIGLGDSAQLVFNIVKWPIMLAVVVFIVALLYYATPNVKQPKFTWVSVGAVVAILTWIVASLLFGFYVGNFGNYNKTYGSLAGVIVFLLWLWITNLALLFGAELDAELERTRELQAGIKAEETLQLPPRDTTKIEKAAEKEREDVERGRALRLSGGQESDPDDVSATSGSATTSAGGSDGRTAQVTKGGASTGEPRRPSGEPLRRGGRFEETED</sequence>
<feature type="compositionally biased region" description="Low complexity" evidence="6">
    <location>
        <begin position="366"/>
        <end position="384"/>
    </location>
</feature>
<dbReference type="NCBIfam" id="TIGR00765">
    <property type="entry name" value="yihY_not_rbn"/>
    <property type="match status" value="1"/>
</dbReference>
<feature type="transmembrane region" description="Helical" evidence="7">
    <location>
        <begin position="281"/>
        <end position="303"/>
    </location>
</feature>
<dbReference type="EMBL" id="CADCUM010000033">
    <property type="protein sequence ID" value="CAA9371936.1"/>
    <property type="molecule type" value="Genomic_DNA"/>
</dbReference>
<dbReference type="InterPro" id="IPR017039">
    <property type="entry name" value="Virul_fac_BrkB"/>
</dbReference>
<feature type="transmembrane region" description="Helical" evidence="7">
    <location>
        <begin position="126"/>
        <end position="149"/>
    </location>
</feature>
<feature type="compositionally biased region" description="Basic and acidic residues" evidence="6">
    <location>
        <begin position="395"/>
        <end position="415"/>
    </location>
</feature>
<feature type="compositionally biased region" description="Basic and acidic residues" evidence="6">
    <location>
        <begin position="9"/>
        <end position="33"/>
    </location>
</feature>
<evidence type="ECO:0000256" key="7">
    <source>
        <dbReference type="SAM" id="Phobius"/>
    </source>
</evidence>
<reference evidence="8" key="1">
    <citation type="submission" date="2020-02" db="EMBL/GenBank/DDBJ databases">
        <authorList>
            <person name="Meier V. D."/>
        </authorList>
    </citation>
    <scope>NUCLEOTIDE SEQUENCE</scope>
    <source>
        <strain evidence="8">AVDCRST_MAG32</strain>
    </source>
</reference>
<evidence type="ECO:0000313" key="8">
    <source>
        <dbReference type="EMBL" id="CAA9371936.1"/>
    </source>
</evidence>
<organism evidence="8">
    <name type="scientific">uncultured Nocardioides sp</name>
    <dbReference type="NCBI Taxonomy" id="198441"/>
    <lineage>
        <taxon>Bacteria</taxon>
        <taxon>Bacillati</taxon>
        <taxon>Actinomycetota</taxon>
        <taxon>Actinomycetes</taxon>
        <taxon>Propionibacteriales</taxon>
        <taxon>Nocardioidaceae</taxon>
        <taxon>Nocardioides</taxon>
        <taxon>environmental samples</taxon>
    </lineage>
</organism>
<feature type="region of interest" description="Disordered" evidence="6">
    <location>
        <begin position="326"/>
        <end position="415"/>
    </location>
</feature>
<comment type="subcellular location">
    <subcellularLocation>
        <location evidence="1">Cell membrane</location>
        <topology evidence="1">Multi-pass membrane protein</topology>
    </subcellularLocation>
</comment>
<evidence type="ECO:0000256" key="2">
    <source>
        <dbReference type="ARBA" id="ARBA00022475"/>
    </source>
</evidence>
<evidence type="ECO:0000256" key="4">
    <source>
        <dbReference type="ARBA" id="ARBA00022989"/>
    </source>
</evidence>
<dbReference type="Pfam" id="PF03631">
    <property type="entry name" value="Virul_fac_BrkB"/>
    <property type="match status" value="1"/>
</dbReference>
<name>A0A6J4MXM4_9ACTN</name>
<keyword evidence="3 7" id="KW-0812">Transmembrane</keyword>
<keyword evidence="2" id="KW-1003">Cell membrane</keyword>